<dbReference type="EMBL" id="JANEYF010002185">
    <property type="protein sequence ID" value="KAJ8950214.1"/>
    <property type="molecule type" value="Genomic_DNA"/>
</dbReference>
<protein>
    <submittedName>
        <fullName evidence="2">Uncharacterized protein</fullName>
    </submittedName>
</protein>
<sequence length="101" mass="12046">MEKGNAAKYKNKTLEEINIDMDEIESLSNENDNSKNLQQNNNNGQEEMTENPKIEGRFEMLQEEISRQQWTTNQKTMMKQYFKYQIRAKESYEKKMNAKPS</sequence>
<proteinExistence type="predicted"/>
<evidence type="ECO:0000313" key="3">
    <source>
        <dbReference type="Proteomes" id="UP001162156"/>
    </source>
</evidence>
<dbReference type="Proteomes" id="UP001162156">
    <property type="component" value="Unassembled WGS sequence"/>
</dbReference>
<evidence type="ECO:0000256" key="1">
    <source>
        <dbReference type="SAM" id="MobiDB-lite"/>
    </source>
</evidence>
<reference evidence="2" key="1">
    <citation type="journal article" date="2023" name="Insect Mol. Biol.">
        <title>Genome sequencing provides insights into the evolution of gene families encoding plant cell wall-degrading enzymes in longhorned beetles.</title>
        <authorList>
            <person name="Shin N.R."/>
            <person name="Okamura Y."/>
            <person name="Kirsch R."/>
            <person name="Pauchet Y."/>
        </authorList>
    </citation>
    <scope>NUCLEOTIDE SEQUENCE</scope>
    <source>
        <strain evidence="2">RBIC_L_NR</strain>
    </source>
</reference>
<feature type="compositionally biased region" description="Low complexity" evidence="1">
    <location>
        <begin position="29"/>
        <end position="46"/>
    </location>
</feature>
<organism evidence="2 3">
    <name type="scientific">Rhamnusium bicolor</name>
    <dbReference type="NCBI Taxonomy" id="1586634"/>
    <lineage>
        <taxon>Eukaryota</taxon>
        <taxon>Metazoa</taxon>
        <taxon>Ecdysozoa</taxon>
        <taxon>Arthropoda</taxon>
        <taxon>Hexapoda</taxon>
        <taxon>Insecta</taxon>
        <taxon>Pterygota</taxon>
        <taxon>Neoptera</taxon>
        <taxon>Endopterygota</taxon>
        <taxon>Coleoptera</taxon>
        <taxon>Polyphaga</taxon>
        <taxon>Cucujiformia</taxon>
        <taxon>Chrysomeloidea</taxon>
        <taxon>Cerambycidae</taxon>
        <taxon>Lepturinae</taxon>
        <taxon>Rhagiini</taxon>
        <taxon>Rhamnusium</taxon>
    </lineage>
</organism>
<name>A0AAV8YH37_9CUCU</name>
<evidence type="ECO:0000313" key="2">
    <source>
        <dbReference type="EMBL" id="KAJ8950214.1"/>
    </source>
</evidence>
<dbReference type="AlphaFoldDB" id="A0AAV8YH37"/>
<gene>
    <name evidence="2" type="ORF">NQ314_007966</name>
</gene>
<comment type="caution">
    <text evidence="2">The sequence shown here is derived from an EMBL/GenBank/DDBJ whole genome shotgun (WGS) entry which is preliminary data.</text>
</comment>
<accession>A0AAV8YH37</accession>
<keyword evidence="3" id="KW-1185">Reference proteome</keyword>
<feature type="region of interest" description="Disordered" evidence="1">
    <location>
        <begin position="25"/>
        <end position="54"/>
    </location>
</feature>